<dbReference type="SUPFAM" id="SSF46785">
    <property type="entry name" value="Winged helix' DNA-binding domain"/>
    <property type="match status" value="1"/>
</dbReference>
<feature type="region of interest" description="Disordered" evidence="5">
    <location>
        <begin position="301"/>
        <end position="323"/>
    </location>
</feature>
<comment type="similarity">
    <text evidence="1">Belongs to the LysR transcriptional regulatory family.</text>
</comment>
<dbReference type="Pfam" id="PF00126">
    <property type="entry name" value="HTH_1"/>
    <property type="match status" value="1"/>
</dbReference>
<evidence type="ECO:0000313" key="8">
    <source>
        <dbReference type="Proteomes" id="UP001596107"/>
    </source>
</evidence>
<keyword evidence="3" id="KW-0238">DNA-binding</keyword>
<dbReference type="InterPro" id="IPR036388">
    <property type="entry name" value="WH-like_DNA-bd_sf"/>
</dbReference>
<dbReference type="InterPro" id="IPR036390">
    <property type="entry name" value="WH_DNA-bd_sf"/>
</dbReference>
<dbReference type="Gene3D" id="1.10.10.10">
    <property type="entry name" value="Winged helix-like DNA-binding domain superfamily/Winged helix DNA-binding domain"/>
    <property type="match status" value="1"/>
</dbReference>
<comment type="caution">
    <text evidence="7">The sequence shown here is derived from an EMBL/GenBank/DDBJ whole genome shotgun (WGS) entry which is preliminary data.</text>
</comment>
<evidence type="ECO:0000256" key="1">
    <source>
        <dbReference type="ARBA" id="ARBA00009437"/>
    </source>
</evidence>
<organism evidence="7 8">
    <name type="scientific">Nitratireductor kimnyeongensis</name>
    <dbReference type="NCBI Taxonomy" id="430679"/>
    <lineage>
        <taxon>Bacteria</taxon>
        <taxon>Pseudomonadati</taxon>
        <taxon>Pseudomonadota</taxon>
        <taxon>Alphaproteobacteria</taxon>
        <taxon>Hyphomicrobiales</taxon>
        <taxon>Phyllobacteriaceae</taxon>
        <taxon>Nitratireductor</taxon>
    </lineage>
</organism>
<accession>A0ABW0T2T6</accession>
<reference evidence="8" key="1">
    <citation type="journal article" date="2019" name="Int. J. Syst. Evol. Microbiol.">
        <title>The Global Catalogue of Microorganisms (GCM) 10K type strain sequencing project: providing services to taxonomists for standard genome sequencing and annotation.</title>
        <authorList>
            <consortium name="The Broad Institute Genomics Platform"/>
            <consortium name="The Broad Institute Genome Sequencing Center for Infectious Disease"/>
            <person name="Wu L."/>
            <person name="Ma J."/>
        </authorList>
    </citation>
    <scope>NUCLEOTIDE SEQUENCE [LARGE SCALE GENOMIC DNA]</scope>
    <source>
        <strain evidence="8">JCM 3366</strain>
    </source>
</reference>
<dbReference type="SUPFAM" id="SSF53850">
    <property type="entry name" value="Periplasmic binding protein-like II"/>
    <property type="match status" value="1"/>
</dbReference>
<dbReference type="PROSITE" id="PS50931">
    <property type="entry name" value="HTH_LYSR"/>
    <property type="match status" value="1"/>
</dbReference>
<feature type="domain" description="HTH lysR-type" evidence="6">
    <location>
        <begin position="7"/>
        <end position="64"/>
    </location>
</feature>
<dbReference type="InterPro" id="IPR000847">
    <property type="entry name" value="LysR_HTH_N"/>
</dbReference>
<proteinExistence type="inferred from homology"/>
<evidence type="ECO:0000256" key="4">
    <source>
        <dbReference type="ARBA" id="ARBA00023163"/>
    </source>
</evidence>
<dbReference type="PRINTS" id="PR00039">
    <property type="entry name" value="HTHLYSR"/>
</dbReference>
<dbReference type="PANTHER" id="PTHR30537">
    <property type="entry name" value="HTH-TYPE TRANSCRIPTIONAL REGULATOR"/>
    <property type="match status" value="1"/>
</dbReference>
<dbReference type="InterPro" id="IPR005119">
    <property type="entry name" value="LysR_subst-bd"/>
</dbReference>
<dbReference type="Pfam" id="PF03466">
    <property type="entry name" value="LysR_substrate"/>
    <property type="match status" value="1"/>
</dbReference>
<keyword evidence="8" id="KW-1185">Reference proteome</keyword>
<keyword evidence="2" id="KW-0805">Transcription regulation</keyword>
<dbReference type="InterPro" id="IPR058163">
    <property type="entry name" value="LysR-type_TF_proteobact-type"/>
</dbReference>
<dbReference type="Proteomes" id="UP001596107">
    <property type="component" value="Unassembled WGS sequence"/>
</dbReference>
<dbReference type="Gene3D" id="3.40.190.10">
    <property type="entry name" value="Periplasmic binding protein-like II"/>
    <property type="match status" value="2"/>
</dbReference>
<protein>
    <submittedName>
        <fullName evidence="7">LysR substrate-binding domain-containing protein</fullName>
    </submittedName>
</protein>
<evidence type="ECO:0000256" key="5">
    <source>
        <dbReference type="SAM" id="MobiDB-lite"/>
    </source>
</evidence>
<evidence type="ECO:0000256" key="2">
    <source>
        <dbReference type="ARBA" id="ARBA00023015"/>
    </source>
</evidence>
<name>A0ABW0T2T6_9HYPH</name>
<sequence length="323" mass="35997">MTSAILPPLAAVRAFEAASRHGSFTKAGEELGMTQAAVSYQIKILEDRIGTPLFVRRPRQVTLTETGQRFAPAVSDAFERLSAAYANARGMMEGTFTISTAQTFATNWLVEKIDAFQELHPTLSVRLETTQRLAAFNTEDVDVAIRGGHGPWPGLERHLLIEADFTPMLSPRLAHTVGGISTPEDLLKLPLLDLGDPWWTIWFSAIDIKIDSDDRPAMAKLGGQSMLARAAIAGRGVAMLTPAMYRTELEAGLLLRPFERTESDGLGYWLVYPEGRRNAPKIRAFRDWILQALQEEKLSHESCRQEQMTDQRALNPNPVTRRR</sequence>
<evidence type="ECO:0000256" key="3">
    <source>
        <dbReference type="ARBA" id="ARBA00023125"/>
    </source>
</evidence>
<dbReference type="RefSeq" id="WP_223020462.1">
    <property type="nucleotide sequence ID" value="NZ_CP078143.1"/>
</dbReference>
<evidence type="ECO:0000259" key="6">
    <source>
        <dbReference type="PROSITE" id="PS50931"/>
    </source>
</evidence>
<dbReference type="CDD" id="cd08432">
    <property type="entry name" value="PBP2_GcdR_TrpI_HvrB_AmpR_like"/>
    <property type="match status" value="1"/>
</dbReference>
<dbReference type="EMBL" id="JBHSNB010000001">
    <property type="protein sequence ID" value="MFC5583666.1"/>
    <property type="molecule type" value="Genomic_DNA"/>
</dbReference>
<keyword evidence="4" id="KW-0804">Transcription</keyword>
<gene>
    <name evidence="7" type="ORF">ACFPOD_00945</name>
</gene>
<evidence type="ECO:0000313" key="7">
    <source>
        <dbReference type="EMBL" id="MFC5583666.1"/>
    </source>
</evidence>
<dbReference type="PANTHER" id="PTHR30537:SF26">
    <property type="entry name" value="GLYCINE CLEAVAGE SYSTEM TRANSCRIPTIONAL ACTIVATOR"/>
    <property type="match status" value="1"/>
</dbReference>
<feature type="compositionally biased region" description="Polar residues" evidence="5">
    <location>
        <begin position="310"/>
        <end position="323"/>
    </location>
</feature>